<dbReference type="PROSITE" id="PS50850">
    <property type="entry name" value="MFS"/>
    <property type="match status" value="1"/>
</dbReference>
<evidence type="ECO:0000256" key="9">
    <source>
        <dbReference type="SAM" id="Phobius"/>
    </source>
</evidence>
<organism evidence="11 12">
    <name type="scientific">Streptomyces cavernicola</name>
    <dbReference type="NCBI Taxonomy" id="3043613"/>
    <lineage>
        <taxon>Bacteria</taxon>
        <taxon>Bacillati</taxon>
        <taxon>Actinomycetota</taxon>
        <taxon>Actinomycetes</taxon>
        <taxon>Kitasatosporales</taxon>
        <taxon>Streptomycetaceae</taxon>
        <taxon>Streptomyces</taxon>
    </lineage>
</organism>
<dbReference type="PANTHER" id="PTHR42718">
    <property type="entry name" value="MAJOR FACILITATOR SUPERFAMILY MULTIDRUG TRANSPORTER MFSC"/>
    <property type="match status" value="1"/>
</dbReference>
<proteinExistence type="predicted"/>
<keyword evidence="6 9" id="KW-0472">Membrane</keyword>
<evidence type="ECO:0000256" key="7">
    <source>
        <dbReference type="ARBA" id="ARBA00023251"/>
    </source>
</evidence>
<keyword evidence="2" id="KW-0813">Transport</keyword>
<accession>A0ABT6SJM7</accession>
<keyword evidence="4 9" id="KW-0812">Transmembrane</keyword>
<feature type="transmembrane region" description="Helical" evidence="9">
    <location>
        <begin position="131"/>
        <end position="148"/>
    </location>
</feature>
<dbReference type="EMBL" id="JASCIQ010000042">
    <property type="protein sequence ID" value="MDI3408239.1"/>
    <property type="molecule type" value="Genomic_DNA"/>
</dbReference>
<evidence type="ECO:0000256" key="4">
    <source>
        <dbReference type="ARBA" id="ARBA00022692"/>
    </source>
</evidence>
<feature type="transmembrane region" description="Helical" evidence="9">
    <location>
        <begin position="317"/>
        <end position="341"/>
    </location>
</feature>
<keyword evidence="3" id="KW-1003">Cell membrane</keyword>
<sequence length="500" mass="50308">MTSSSAVSPSSPRAAVTPAGAAPGPDPRRWYALAVTAVAQLVVLLDSTIVTIALPSAQADLGMGDGSRQWVITSYSLALGGLLLLGGRLVDIIGGKRAFMAGLVGFAAASAVGGAAGGPGVLFAARATQGVFAALLLPAALSLLITTFTEPKERGKAFGVYGAVSGVGSATGQFVGGLLTEYLNWRWCMYVNVPIVLAAVVAAAIVLPDRRGSSEIRLDIPGVLLGCGGLTAVVYGCSEAESHGWISTLVLGTLAAGALLLALFAVRQTSARWPVLPPAVVRDRRRAGALLVSGLGQVAMFALLLFMTYYLQVVLGYSAVATGAAFLPLTVAMTIGVTQIAARLTPRVAPRQLIVPALLVAALGMLLLTQVDTSSSYVAGVLPALVLFGLGLGGAGMAAMVAATSGVPPRDSGVASAMVTTSQQVGGAIGTAVLNTVAASAAARQLAHATPAASMVHGFTVAQWVVVALLVATAVLAAVLIDSPAPNRADPRSRAETSGV</sequence>
<feature type="domain" description="Major facilitator superfamily (MFS) profile" evidence="10">
    <location>
        <begin position="32"/>
        <end position="486"/>
    </location>
</feature>
<feature type="transmembrane region" description="Helical" evidence="9">
    <location>
        <begin position="67"/>
        <end position="86"/>
    </location>
</feature>
<comment type="caution">
    <text evidence="11">The sequence shown here is derived from an EMBL/GenBank/DDBJ whole genome shotgun (WGS) entry which is preliminary data.</text>
</comment>
<dbReference type="InterPro" id="IPR011701">
    <property type="entry name" value="MFS"/>
</dbReference>
<keyword evidence="7" id="KW-0046">Antibiotic resistance</keyword>
<feature type="transmembrane region" description="Helical" evidence="9">
    <location>
        <begin position="160"/>
        <end position="183"/>
    </location>
</feature>
<evidence type="ECO:0000256" key="2">
    <source>
        <dbReference type="ARBA" id="ARBA00022448"/>
    </source>
</evidence>
<dbReference type="Proteomes" id="UP001223978">
    <property type="component" value="Unassembled WGS sequence"/>
</dbReference>
<feature type="transmembrane region" description="Helical" evidence="9">
    <location>
        <begin position="377"/>
        <end position="402"/>
    </location>
</feature>
<dbReference type="Gene3D" id="1.20.1720.10">
    <property type="entry name" value="Multidrug resistance protein D"/>
    <property type="match status" value="1"/>
</dbReference>
<feature type="transmembrane region" description="Helical" evidence="9">
    <location>
        <begin position="30"/>
        <end position="55"/>
    </location>
</feature>
<evidence type="ECO:0000256" key="5">
    <source>
        <dbReference type="ARBA" id="ARBA00022989"/>
    </source>
</evidence>
<comment type="subcellular location">
    <subcellularLocation>
        <location evidence="1">Cell membrane</location>
        <topology evidence="1">Multi-pass membrane protein</topology>
    </subcellularLocation>
</comment>
<feature type="transmembrane region" description="Helical" evidence="9">
    <location>
        <begin position="287"/>
        <end position="311"/>
    </location>
</feature>
<dbReference type="Gene3D" id="1.20.1250.20">
    <property type="entry name" value="MFS general substrate transporter like domains"/>
    <property type="match status" value="1"/>
</dbReference>
<dbReference type="RefSeq" id="WP_282546148.1">
    <property type="nucleotide sequence ID" value="NZ_JASCIQ010000042.1"/>
</dbReference>
<evidence type="ECO:0000256" key="6">
    <source>
        <dbReference type="ARBA" id="ARBA00023136"/>
    </source>
</evidence>
<keyword evidence="12" id="KW-1185">Reference proteome</keyword>
<dbReference type="CDD" id="cd17321">
    <property type="entry name" value="MFS_MMR_MDR_like"/>
    <property type="match status" value="1"/>
</dbReference>
<gene>
    <name evidence="11" type="ORF">QIS96_31025</name>
</gene>
<keyword evidence="5 9" id="KW-1133">Transmembrane helix</keyword>
<dbReference type="InterPro" id="IPR020846">
    <property type="entry name" value="MFS_dom"/>
</dbReference>
<dbReference type="SUPFAM" id="SSF103473">
    <property type="entry name" value="MFS general substrate transporter"/>
    <property type="match status" value="1"/>
</dbReference>
<feature type="transmembrane region" description="Helical" evidence="9">
    <location>
        <begin position="98"/>
        <end position="125"/>
    </location>
</feature>
<evidence type="ECO:0000256" key="8">
    <source>
        <dbReference type="SAM" id="MobiDB-lite"/>
    </source>
</evidence>
<dbReference type="Pfam" id="PF07690">
    <property type="entry name" value="MFS_1"/>
    <property type="match status" value="1"/>
</dbReference>
<dbReference type="InterPro" id="IPR036259">
    <property type="entry name" value="MFS_trans_sf"/>
</dbReference>
<evidence type="ECO:0000256" key="1">
    <source>
        <dbReference type="ARBA" id="ARBA00004651"/>
    </source>
</evidence>
<protein>
    <submittedName>
        <fullName evidence="11">MFS transporter</fullName>
    </submittedName>
</protein>
<feature type="transmembrane region" description="Helical" evidence="9">
    <location>
        <begin position="353"/>
        <end position="371"/>
    </location>
</feature>
<feature type="transmembrane region" description="Helical" evidence="9">
    <location>
        <begin position="244"/>
        <end position="266"/>
    </location>
</feature>
<dbReference type="PANTHER" id="PTHR42718:SF46">
    <property type="entry name" value="BLR6921 PROTEIN"/>
    <property type="match status" value="1"/>
</dbReference>
<feature type="transmembrane region" description="Helical" evidence="9">
    <location>
        <begin position="461"/>
        <end position="481"/>
    </location>
</feature>
<evidence type="ECO:0000259" key="10">
    <source>
        <dbReference type="PROSITE" id="PS50850"/>
    </source>
</evidence>
<feature type="transmembrane region" description="Helical" evidence="9">
    <location>
        <begin position="189"/>
        <end position="208"/>
    </location>
</feature>
<evidence type="ECO:0000256" key="3">
    <source>
        <dbReference type="ARBA" id="ARBA00022475"/>
    </source>
</evidence>
<feature type="region of interest" description="Disordered" evidence="8">
    <location>
        <begin position="1"/>
        <end position="23"/>
    </location>
</feature>
<name>A0ABT6SJM7_9ACTN</name>
<evidence type="ECO:0000313" key="11">
    <source>
        <dbReference type="EMBL" id="MDI3408239.1"/>
    </source>
</evidence>
<evidence type="ECO:0000313" key="12">
    <source>
        <dbReference type="Proteomes" id="UP001223978"/>
    </source>
</evidence>
<reference evidence="11 12" key="1">
    <citation type="submission" date="2023-05" db="EMBL/GenBank/DDBJ databases">
        <title>Draft genome sequence of Streptomyces sp. B-S-A6 isolated from a cave soil in Thailand.</title>
        <authorList>
            <person name="Chamroensaksri N."/>
            <person name="Muangham S."/>
        </authorList>
    </citation>
    <scope>NUCLEOTIDE SEQUENCE [LARGE SCALE GENOMIC DNA]</scope>
    <source>
        <strain evidence="11 12">B-S-A6</strain>
    </source>
</reference>